<comment type="cofactor">
    <cofactor evidence="2">
        <name>Mg(2+)</name>
        <dbReference type="ChEBI" id="CHEBI:18420"/>
    </cofactor>
</comment>
<dbReference type="PROSITE" id="PS01032">
    <property type="entry name" value="PPM_1"/>
    <property type="match status" value="1"/>
</dbReference>
<dbReference type="EMBL" id="CM009298">
    <property type="protein sequence ID" value="PNT20101.2"/>
    <property type="molecule type" value="Genomic_DNA"/>
</dbReference>
<accession>A0A2K1Z4A3</accession>
<dbReference type="InterPro" id="IPR036457">
    <property type="entry name" value="PPM-type-like_dom_sf"/>
</dbReference>
<evidence type="ECO:0000256" key="10">
    <source>
        <dbReference type="ARBA" id="ARBA00047761"/>
    </source>
</evidence>
<keyword evidence="14" id="KW-1185">Reference proteome</keyword>
<dbReference type="InterPro" id="IPR001932">
    <property type="entry name" value="PPM-type_phosphatase-like_dom"/>
</dbReference>
<comment type="catalytic activity">
    <reaction evidence="11">
        <text>O-phospho-L-threonyl-[protein] + H2O = L-threonyl-[protein] + phosphate</text>
        <dbReference type="Rhea" id="RHEA:47004"/>
        <dbReference type="Rhea" id="RHEA-COMP:11060"/>
        <dbReference type="Rhea" id="RHEA-COMP:11605"/>
        <dbReference type="ChEBI" id="CHEBI:15377"/>
        <dbReference type="ChEBI" id="CHEBI:30013"/>
        <dbReference type="ChEBI" id="CHEBI:43474"/>
        <dbReference type="ChEBI" id="CHEBI:61977"/>
        <dbReference type="EC" id="3.1.3.16"/>
    </reaction>
</comment>
<evidence type="ECO:0000256" key="1">
    <source>
        <dbReference type="ARBA" id="ARBA00001936"/>
    </source>
</evidence>
<evidence type="ECO:0000313" key="14">
    <source>
        <dbReference type="Proteomes" id="UP000006729"/>
    </source>
</evidence>
<dbReference type="Proteomes" id="UP000006729">
    <property type="component" value="Chromosome 9"/>
</dbReference>
<protein>
    <recommendedName>
        <fullName evidence="4">protein-serine/threonine phosphatase</fullName>
        <ecNumber evidence="4">3.1.3.16</ecNumber>
    </recommendedName>
</protein>
<keyword evidence="9" id="KW-0464">Manganese</keyword>
<dbReference type="InterPro" id="IPR000222">
    <property type="entry name" value="PP2C_BS"/>
</dbReference>
<dbReference type="GO" id="GO:0009738">
    <property type="term" value="P:abscisic acid-activated signaling pathway"/>
    <property type="evidence" value="ECO:0000318"/>
    <property type="project" value="GO_Central"/>
</dbReference>
<dbReference type="STRING" id="3694.A0A2K1Z4A3"/>
<comment type="catalytic activity">
    <reaction evidence="10">
        <text>O-phospho-L-seryl-[protein] + H2O = L-seryl-[protein] + phosphate</text>
        <dbReference type="Rhea" id="RHEA:20629"/>
        <dbReference type="Rhea" id="RHEA-COMP:9863"/>
        <dbReference type="Rhea" id="RHEA-COMP:11604"/>
        <dbReference type="ChEBI" id="CHEBI:15377"/>
        <dbReference type="ChEBI" id="CHEBI:29999"/>
        <dbReference type="ChEBI" id="CHEBI:43474"/>
        <dbReference type="ChEBI" id="CHEBI:83421"/>
        <dbReference type="EC" id="3.1.3.16"/>
    </reaction>
</comment>
<dbReference type="Gene3D" id="3.60.40.10">
    <property type="entry name" value="PPM-type phosphatase domain"/>
    <property type="match status" value="1"/>
</dbReference>
<evidence type="ECO:0000256" key="4">
    <source>
        <dbReference type="ARBA" id="ARBA00013081"/>
    </source>
</evidence>
<sequence>MLLFLGGVTSVTTATSPAEIVGGFFSNVISALMKWLWYLKATATFAPFVLSCLFAVLGL</sequence>
<dbReference type="SMART" id="SM00331">
    <property type="entry name" value="PP2C_SIG"/>
    <property type="match status" value="1"/>
</dbReference>
<keyword evidence="6 12" id="KW-0378">Hydrolase</keyword>
<name>A0A2K1Z4A3_POPTR</name>
<comment type="similarity">
    <text evidence="3 12">Belongs to the PP2C family.</text>
</comment>
<keyword evidence="8 12" id="KW-0904">Protein phosphatase</keyword>
<dbReference type="InterPro" id="IPR015655">
    <property type="entry name" value="PP2C"/>
</dbReference>
<dbReference type="InParanoid" id="A0A2K1Z4A3"/>
<dbReference type="CDD" id="cd00143">
    <property type="entry name" value="PP2Cc"/>
    <property type="match status" value="1"/>
</dbReference>
<evidence type="ECO:0000256" key="7">
    <source>
        <dbReference type="ARBA" id="ARBA00022842"/>
    </source>
</evidence>
<dbReference type="SUPFAM" id="SSF81606">
    <property type="entry name" value="PP2C-like"/>
    <property type="match status" value="1"/>
</dbReference>
<evidence type="ECO:0000256" key="11">
    <source>
        <dbReference type="ARBA" id="ARBA00048336"/>
    </source>
</evidence>
<dbReference type="EC" id="3.1.3.16" evidence="4"/>
<evidence type="ECO:0000256" key="12">
    <source>
        <dbReference type="RuleBase" id="RU003465"/>
    </source>
</evidence>
<comment type="cofactor">
    <cofactor evidence="1">
        <name>Mn(2+)</name>
        <dbReference type="ChEBI" id="CHEBI:29035"/>
    </cofactor>
</comment>
<evidence type="ECO:0000256" key="3">
    <source>
        <dbReference type="ARBA" id="ARBA00006702"/>
    </source>
</evidence>
<dbReference type="Pfam" id="PF00481">
    <property type="entry name" value="PP2C"/>
    <property type="match status" value="1"/>
</dbReference>
<proteinExistence type="inferred from homology"/>
<evidence type="ECO:0000256" key="6">
    <source>
        <dbReference type="ARBA" id="ARBA00022801"/>
    </source>
</evidence>
<evidence type="ECO:0000313" key="13">
    <source>
        <dbReference type="EMBL" id="PNT20101.2"/>
    </source>
</evidence>
<dbReference type="AlphaFoldDB" id="A0A2K1Z4A3"/>
<keyword evidence="7" id="KW-0460">Magnesium</keyword>
<gene>
    <name evidence="13" type="ORF">POPTR_009G072933v4</name>
</gene>
<dbReference type="GO" id="GO:0004722">
    <property type="term" value="F:protein serine/threonine phosphatase activity"/>
    <property type="evidence" value="ECO:0000318"/>
    <property type="project" value="GO_Central"/>
</dbReference>
<organism evidence="13 14">
    <name type="scientific">Populus trichocarpa</name>
    <name type="common">Western balsam poplar</name>
    <name type="synonym">Populus balsamifera subsp. trichocarpa</name>
    <dbReference type="NCBI Taxonomy" id="3694"/>
    <lineage>
        <taxon>Eukaryota</taxon>
        <taxon>Viridiplantae</taxon>
        <taxon>Streptophyta</taxon>
        <taxon>Embryophyta</taxon>
        <taxon>Tracheophyta</taxon>
        <taxon>Spermatophyta</taxon>
        <taxon>Magnoliopsida</taxon>
        <taxon>eudicotyledons</taxon>
        <taxon>Gunneridae</taxon>
        <taxon>Pentapetalae</taxon>
        <taxon>rosids</taxon>
        <taxon>fabids</taxon>
        <taxon>Malpighiales</taxon>
        <taxon>Salicaceae</taxon>
        <taxon>Saliceae</taxon>
        <taxon>Populus</taxon>
    </lineage>
</organism>
<keyword evidence="5" id="KW-0479">Metal-binding</keyword>
<evidence type="ECO:0000256" key="8">
    <source>
        <dbReference type="ARBA" id="ARBA00022912"/>
    </source>
</evidence>
<dbReference type="SMART" id="SM00332">
    <property type="entry name" value="PP2Cc"/>
    <property type="match status" value="1"/>
</dbReference>
<dbReference type="PROSITE" id="PS51746">
    <property type="entry name" value="PPM_2"/>
    <property type="match status" value="1"/>
</dbReference>
<dbReference type="FunCoup" id="A0A2K1Z4A3">
    <property type="interactions" value="59"/>
</dbReference>
<reference evidence="13 14" key="1">
    <citation type="journal article" date="2006" name="Science">
        <title>The genome of black cottonwood, Populus trichocarpa (Torr. &amp; Gray).</title>
        <authorList>
            <person name="Tuskan G.A."/>
            <person name="Difazio S."/>
            <person name="Jansson S."/>
            <person name="Bohlmann J."/>
            <person name="Grigoriev I."/>
            <person name="Hellsten U."/>
            <person name="Putnam N."/>
            <person name="Ralph S."/>
            <person name="Rombauts S."/>
            <person name="Salamov A."/>
            <person name="Schein J."/>
            <person name="Sterck L."/>
            <person name="Aerts A."/>
            <person name="Bhalerao R.R."/>
            <person name="Bhalerao R.P."/>
            <person name="Blaudez D."/>
            <person name="Boerjan W."/>
            <person name="Brun A."/>
            <person name="Brunner A."/>
            <person name="Busov V."/>
            <person name="Campbell M."/>
            <person name="Carlson J."/>
            <person name="Chalot M."/>
            <person name="Chapman J."/>
            <person name="Chen G.L."/>
            <person name="Cooper D."/>
            <person name="Coutinho P.M."/>
            <person name="Couturier J."/>
            <person name="Covert S."/>
            <person name="Cronk Q."/>
            <person name="Cunningham R."/>
            <person name="Davis J."/>
            <person name="Degroeve S."/>
            <person name="Dejardin A."/>
            <person name="Depamphilis C."/>
            <person name="Detter J."/>
            <person name="Dirks B."/>
            <person name="Dubchak I."/>
            <person name="Duplessis S."/>
            <person name="Ehlting J."/>
            <person name="Ellis B."/>
            <person name="Gendler K."/>
            <person name="Goodstein D."/>
            <person name="Gribskov M."/>
            <person name="Grimwood J."/>
            <person name="Groover A."/>
            <person name="Gunter L."/>
            <person name="Hamberger B."/>
            <person name="Heinze B."/>
            <person name="Helariutta Y."/>
            <person name="Henrissat B."/>
            <person name="Holligan D."/>
            <person name="Holt R."/>
            <person name="Huang W."/>
            <person name="Islam-Faridi N."/>
            <person name="Jones S."/>
            <person name="Jones-Rhoades M."/>
            <person name="Jorgensen R."/>
            <person name="Joshi C."/>
            <person name="Kangasjarvi J."/>
            <person name="Karlsson J."/>
            <person name="Kelleher C."/>
            <person name="Kirkpatrick R."/>
            <person name="Kirst M."/>
            <person name="Kohler A."/>
            <person name="Kalluri U."/>
            <person name="Larimer F."/>
            <person name="Leebens-Mack J."/>
            <person name="Leple J.C."/>
            <person name="Locascio P."/>
            <person name="Lou Y."/>
            <person name="Lucas S."/>
            <person name="Martin F."/>
            <person name="Montanini B."/>
            <person name="Napoli C."/>
            <person name="Nelson D.R."/>
            <person name="Nelson C."/>
            <person name="Nieminen K."/>
            <person name="Nilsson O."/>
            <person name="Pereda V."/>
            <person name="Peter G."/>
            <person name="Philippe R."/>
            <person name="Pilate G."/>
            <person name="Poliakov A."/>
            <person name="Razumovskaya J."/>
            <person name="Richardson P."/>
            <person name="Rinaldi C."/>
            <person name="Ritland K."/>
            <person name="Rouze P."/>
            <person name="Ryaboy D."/>
            <person name="Schmutz J."/>
            <person name="Schrader J."/>
            <person name="Segerman B."/>
            <person name="Shin H."/>
            <person name="Siddiqui A."/>
            <person name="Sterky F."/>
            <person name="Terry A."/>
            <person name="Tsai C.J."/>
            <person name="Uberbacher E."/>
            <person name="Unneberg P."/>
            <person name="Vahala J."/>
            <person name="Wall K."/>
            <person name="Wessler S."/>
            <person name="Yang G."/>
            <person name="Yin T."/>
            <person name="Douglas C."/>
            <person name="Marra M."/>
            <person name="Sandberg G."/>
            <person name="Van de Peer Y."/>
            <person name="Rokhsar D."/>
        </authorList>
    </citation>
    <scope>NUCLEOTIDE SEQUENCE [LARGE SCALE GENOMIC DNA]</scope>
    <source>
        <strain evidence="14">cv. Nisqually</strain>
    </source>
</reference>
<dbReference type="PANTHER" id="PTHR47992">
    <property type="entry name" value="PROTEIN PHOSPHATASE"/>
    <property type="match status" value="1"/>
</dbReference>
<evidence type="ECO:0000256" key="9">
    <source>
        <dbReference type="ARBA" id="ARBA00023211"/>
    </source>
</evidence>
<evidence type="ECO:0000256" key="2">
    <source>
        <dbReference type="ARBA" id="ARBA00001946"/>
    </source>
</evidence>
<evidence type="ECO:0000256" key="5">
    <source>
        <dbReference type="ARBA" id="ARBA00022723"/>
    </source>
</evidence>
<dbReference type="FunFam" id="3.60.40.10:FF:000044">
    <property type="entry name" value="probable protein phosphatase 2C 25"/>
    <property type="match status" value="1"/>
</dbReference>
<dbReference type="GO" id="GO:0046872">
    <property type="term" value="F:metal ion binding"/>
    <property type="evidence" value="ECO:0007669"/>
    <property type="project" value="UniProtKB-KW"/>
</dbReference>
<comment type="caution">
    <text evidence="13">The sequence shown here is derived from an EMBL/GenBank/DDBJ whole genome shotgun (WGS) entry which is preliminary data.</text>
</comment>